<dbReference type="AlphaFoldDB" id="A0A7J4IRX8"/>
<evidence type="ECO:0000256" key="4">
    <source>
        <dbReference type="ARBA" id="ARBA00023136"/>
    </source>
</evidence>
<feature type="transmembrane region" description="Helical" evidence="5">
    <location>
        <begin position="70"/>
        <end position="91"/>
    </location>
</feature>
<keyword evidence="2 5" id="KW-0812">Transmembrane</keyword>
<reference evidence="7" key="1">
    <citation type="journal article" date="2020" name="bioRxiv">
        <title>A rank-normalized archaeal taxonomy based on genome phylogeny resolves widespread incomplete and uneven classifications.</title>
        <authorList>
            <person name="Rinke C."/>
            <person name="Chuvochina M."/>
            <person name="Mussig A.J."/>
            <person name="Chaumeil P.-A."/>
            <person name="Waite D.W."/>
            <person name="Whitman W.B."/>
            <person name="Parks D.H."/>
            <person name="Hugenholtz P."/>
        </authorList>
    </citation>
    <scope>NUCLEOTIDE SEQUENCE [LARGE SCALE GENOMIC DNA]</scope>
</reference>
<dbReference type="GO" id="GO:0015144">
    <property type="term" value="F:carbohydrate transmembrane transporter activity"/>
    <property type="evidence" value="ECO:0007669"/>
    <property type="project" value="InterPro"/>
</dbReference>
<feature type="transmembrane region" description="Helical" evidence="5">
    <location>
        <begin position="6"/>
        <end position="28"/>
    </location>
</feature>
<comment type="subcellular location">
    <subcellularLocation>
        <location evidence="1">Membrane</location>
        <topology evidence="1">Multi-pass membrane protein</topology>
    </subcellularLocation>
</comment>
<dbReference type="GO" id="GO:0016020">
    <property type="term" value="C:membrane"/>
    <property type="evidence" value="ECO:0007669"/>
    <property type="project" value="UniProtKB-SubCell"/>
</dbReference>
<organism evidence="6 7">
    <name type="scientific">Candidatus Iainarchaeum sp</name>
    <dbReference type="NCBI Taxonomy" id="3101447"/>
    <lineage>
        <taxon>Archaea</taxon>
        <taxon>Candidatus Iainarchaeota</taxon>
        <taxon>Candidatus Iainarchaeia</taxon>
        <taxon>Candidatus Iainarchaeales</taxon>
        <taxon>Candidatus Iainarchaeaceae</taxon>
        <taxon>Candidatus Iainarchaeum</taxon>
    </lineage>
</organism>
<keyword evidence="4 5" id="KW-0472">Membrane</keyword>
<dbReference type="Proteomes" id="UP000577419">
    <property type="component" value="Unassembled WGS sequence"/>
</dbReference>
<dbReference type="EMBL" id="DUFG01000015">
    <property type="protein sequence ID" value="HIH08271.1"/>
    <property type="molecule type" value="Genomic_DNA"/>
</dbReference>
<comment type="caution">
    <text evidence="6">The sequence shown here is derived from an EMBL/GenBank/DDBJ whole genome shotgun (WGS) entry which is preliminary data.</text>
</comment>
<evidence type="ECO:0000313" key="6">
    <source>
        <dbReference type="EMBL" id="HIH08271.1"/>
    </source>
</evidence>
<sequence length="147" mass="15692">MQADNWLILVLIPILAWGSYGVIAKVLVNKDYLGIPTQTAGVLLIVGVMLVFGIYFLLQPQQIPLNPIVIGIGLLAGIVWAVGQLFMFLAFESGLELSRLAPLYNTNTLIAVLLGIILLKELPAEGQTLKVVIGAVLIVIGAFLVSG</sequence>
<evidence type="ECO:0000256" key="5">
    <source>
        <dbReference type="SAM" id="Phobius"/>
    </source>
</evidence>
<protein>
    <submittedName>
        <fullName evidence="6">EamA family transporter</fullName>
    </submittedName>
</protein>
<dbReference type="InterPro" id="IPR037185">
    <property type="entry name" value="EmrE-like"/>
</dbReference>
<keyword evidence="3 5" id="KW-1133">Transmembrane helix</keyword>
<evidence type="ECO:0000256" key="3">
    <source>
        <dbReference type="ARBA" id="ARBA00022989"/>
    </source>
</evidence>
<feature type="transmembrane region" description="Helical" evidence="5">
    <location>
        <begin position="103"/>
        <end position="122"/>
    </location>
</feature>
<evidence type="ECO:0000313" key="7">
    <source>
        <dbReference type="Proteomes" id="UP000577419"/>
    </source>
</evidence>
<dbReference type="InterPro" id="IPR010651">
    <property type="entry name" value="Sugar_transport"/>
</dbReference>
<evidence type="ECO:0000256" key="2">
    <source>
        <dbReference type="ARBA" id="ARBA00022692"/>
    </source>
</evidence>
<dbReference type="SUPFAM" id="SSF103481">
    <property type="entry name" value="Multidrug resistance efflux transporter EmrE"/>
    <property type="match status" value="1"/>
</dbReference>
<evidence type="ECO:0000256" key="1">
    <source>
        <dbReference type="ARBA" id="ARBA00004141"/>
    </source>
</evidence>
<proteinExistence type="predicted"/>
<feature type="transmembrane region" description="Helical" evidence="5">
    <location>
        <begin position="40"/>
        <end position="58"/>
    </location>
</feature>
<dbReference type="Pfam" id="PF06800">
    <property type="entry name" value="Sugar_transport"/>
    <property type="match status" value="1"/>
</dbReference>
<accession>A0A7J4IRX8</accession>
<gene>
    <name evidence="6" type="ORF">HA237_02785</name>
</gene>
<feature type="transmembrane region" description="Helical" evidence="5">
    <location>
        <begin position="128"/>
        <end position="145"/>
    </location>
</feature>
<name>A0A7J4IRX8_9ARCH</name>